<evidence type="ECO:0000259" key="5">
    <source>
        <dbReference type="Pfam" id="PF00551"/>
    </source>
</evidence>
<evidence type="ECO:0000313" key="7">
    <source>
        <dbReference type="Proteomes" id="UP001595904"/>
    </source>
</evidence>
<evidence type="ECO:0000256" key="3">
    <source>
        <dbReference type="HAMAP-Rule" id="MF_01927"/>
    </source>
</evidence>
<dbReference type="PANTHER" id="PTHR42706:SF1">
    <property type="entry name" value="FORMYLTETRAHYDROFOLATE DEFORMYLASE 2, MITOCHONDRIAL"/>
    <property type="match status" value="1"/>
</dbReference>
<keyword evidence="2 3" id="KW-0378">Hydrolase</keyword>
<feature type="active site" evidence="3">
    <location>
        <position position="233"/>
    </location>
</feature>
<dbReference type="EMBL" id="JBHSDU010000015">
    <property type="protein sequence ID" value="MFC4314226.1"/>
    <property type="molecule type" value="Genomic_DNA"/>
</dbReference>
<dbReference type="InterPro" id="IPR045865">
    <property type="entry name" value="ACT-like_dom_sf"/>
</dbReference>
<dbReference type="InterPro" id="IPR004810">
    <property type="entry name" value="PurU"/>
</dbReference>
<dbReference type="PRINTS" id="PR01575">
    <property type="entry name" value="FFH4HYDRLASE"/>
</dbReference>
<dbReference type="PIRSF" id="PIRSF036480">
    <property type="entry name" value="FormyFH4_hydr"/>
    <property type="match status" value="1"/>
</dbReference>
<comment type="caution">
    <text evidence="6">The sequence shown here is derived from an EMBL/GenBank/DDBJ whole genome shotgun (WGS) entry which is preliminary data.</text>
</comment>
<dbReference type="InterPro" id="IPR036477">
    <property type="entry name" value="Formyl_transf_N_sf"/>
</dbReference>
<comment type="catalytic activity">
    <reaction evidence="3">
        <text>(6R)-10-formyltetrahydrofolate + H2O = (6S)-5,6,7,8-tetrahydrofolate + formate + H(+)</text>
        <dbReference type="Rhea" id="RHEA:19833"/>
        <dbReference type="ChEBI" id="CHEBI:15377"/>
        <dbReference type="ChEBI" id="CHEBI:15378"/>
        <dbReference type="ChEBI" id="CHEBI:15740"/>
        <dbReference type="ChEBI" id="CHEBI:57453"/>
        <dbReference type="ChEBI" id="CHEBI:195366"/>
        <dbReference type="EC" id="3.5.1.10"/>
    </reaction>
</comment>
<dbReference type="CDD" id="cd08648">
    <property type="entry name" value="FMT_core_Formyl-FH4-Hydrolase_C"/>
    <property type="match status" value="1"/>
</dbReference>
<dbReference type="GO" id="GO:0008864">
    <property type="term" value="F:formyltetrahydrofolate deformylase activity"/>
    <property type="evidence" value="ECO:0007669"/>
    <property type="project" value="UniProtKB-EC"/>
</dbReference>
<reference evidence="7" key="1">
    <citation type="journal article" date="2019" name="Int. J. Syst. Evol. Microbiol.">
        <title>The Global Catalogue of Microorganisms (GCM) 10K type strain sequencing project: providing services to taxonomists for standard genome sequencing and annotation.</title>
        <authorList>
            <consortium name="The Broad Institute Genomics Platform"/>
            <consortium name="The Broad Institute Genome Sequencing Center for Infectious Disease"/>
            <person name="Wu L."/>
            <person name="Ma J."/>
        </authorList>
    </citation>
    <scope>NUCLEOTIDE SEQUENCE [LARGE SCALE GENOMIC DNA]</scope>
    <source>
        <strain evidence="7">CGMCC 1.10759</strain>
    </source>
</reference>
<dbReference type="SUPFAM" id="SSF55021">
    <property type="entry name" value="ACT-like"/>
    <property type="match status" value="1"/>
</dbReference>
<accession>A0ABV8T2P6</accession>
<comment type="similarity">
    <text evidence="3">Belongs to the PurU family.</text>
</comment>
<dbReference type="RefSeq" id="WP_380605236.1">
    <property type="nucleotide sequence ID" value="NZ_JBHSDU010000015.1"/>
</dbReference>
<dbReference type="NCBIfam" id="TIGR00655">
    <property type="entry name" value="PurU"/>
    <property type="match status" value="1"/>
</dbReference>
<evidence type="ECO:0000256" key="1">
    <source>
        <dbReference type="ARBA" id="ARBA00022563"/>
    </source>
</evidence>
<keyword evidence="7" id="KW-1185">Reference proteome</keyword>
<feature type="domain" description="Formyl transferase N-terminal" evidence="5">
    <location>
        <begin position="94"/>
        <end position="269"/>
    </location>
</feature>
<evidence type="ECO:0000256" key="2">
    <source>
        <dbReference type="ARBA" id="ARBA00022801"/>
    </source>
</evidence>
<keyword evidence="3" id="KW-0658">Purine biosynthesis</keyword>
<dbReference type="HAMAP" id="MF_01927">
    <property type="entry name" value="PurU"/>
    <property type="match status" value="1"/>
</dbReference>
<dbReference type="Proteomes" id="UP001595904">
    <property type="component" value="Unassembled WGS sequence"/>
</dbReference>
<keyword evidence="1 3" id="KW-0554">One-carbon metabolism</keyword>
<dbReference type="Gene3D" id="3.30.70.260">
    <property type="match status" value="1"/>
</dbReference>
<proteinExistence type="inferred from homology"/>
<dbReference type="Pfam" id="PF00551">
    <property type="entry name" value="Formyl_trans_N"/>
    <property type="match status" value="1"/>
</dbReference>
<name>A0ABV8T2P6_9GAMM</name>
<dbReference type="EC" id="3.5.1.10" evidence="3 4"/>
<evidence type="ECO:0000256" key="4">
    <source>
        <dbReference type="NCBIfam" id="TIGR00655"/>
    </source>
</evidence>
<organism evidence="6 7">
    <name type="scientific">Steroidobacter flavus</name>
    <dbReference type="NCBI Taxonomy" id="1842136"/>
    <lineage>
        <taxon>Bacteria</taxon>
        <taxon>Pseudomonadati</taxon>
        <taxon>Pseudomonadota</taxon>
        <taxon>Gammaproteobacteria</taxon>
        <taxon>Steroidobacterales</taxon>
        <taxon>Steroidobacteraceae</taxon>
        <taxon>Steroidobacter</taxon>
    </lineage>
</organism>
<dbReference type="InterPro" id="IPR044074">
    <property type="entry name" value="PurU_ACT"/>
</dbReference>
<comment type="function">
    <text evidence="3">Catalyzes the hydrolysis of 10-formyltetrahydrofolate (formyl-FH4) to formate and tetrahydrofolate (FH4).</text>
</comment>
<dbReference type="CDD" id="cd04875">
    <property type="entry name" value="ACT_F4HF-DF"/>
    <property type="match status" value="1"/>
</dbReference>
<evidence type="ECO:0000313" key="6">
    <source>
        <dbReference type="EMBL" id="MFC4314226.1"/>
    </source>
</evidence>
<gene>
    <name evidence="3 6" type="primary">purU</name>
    <name evidence="6" type="ORF">ACFPN2_34495</name>
</gene>
<dbReference type="PANTHER" id="PTHR42706">
    <property type="entry name" value="FORMYLTETRAHYDROFOLATE DEFORMYLASE"/>
    <property type="match status" value="1"/>
</dbReference>
<dbReference type="Gene3D" id="3.40.50.170">
    <property type="entry name" value="Formyl transferase, N-terminal domain"/>
    <property type="match status" value="1"/>
</dbReference>
<dbReference type="InterPro" id="IPR002376">
    <property type="entry name" value="Formyl_transf_N"/>
</dbReference>
<protein>
    <recommendedName>
        <fullName evidence="3 4">Formyltetrahydrofolate deformylase</fullName>
        <ecNumber evidence="3 4">3.5.1.10</ecNumber>
    </recommendedName>
    <alternativeName>
        <fullName evidence="3">Formyl-FH(4) hydrolase</fullName>
    </alternativeName>
</protein>
<dbReference type="InterPro" id="IPR041729">
    <property type="entry name" value="Formyl-FH4-Hydrolase_C"/>
</dbReference>
<sequence length="289" mass="32458">MMTPQQPSYILTLSCPDGVGIVAAVTNDLAQHGALLTEAQHFREPVSNSSILRIVFESGSAAPLDIERLKQDFEAVAGRFRMSWSIRAASLRQRVLVAVSKQGHCLKSMLHRWEVGTLPVDIVGVVSNHETQRRLVEWHGLPFHYLPMEPEGKAAQERRMLQLFRDSSADLLVLARYMQILSSDLCRELAGKAINIHHSFLPGFKGAQPYHQAYARGVKLIGATSHYVTDDLDEGPIIEQAVERVDHTMTPEQLTTLGNEIESVVLNRAVQWHAEHRIFEFGNRTVILR</sequence>
<dbReference type="NCBIfam" id="NF004684">
    <property type="entry name" value="PRK06027.1"/>
    <property type="match status" value="1"/>
</dbReference>
<comment type="pathway">
    <text evidence="3">Purine metabolism; IMP biosynthesis via de novo pathway; formate from 10-formyl-5,6,7,8-tetrahydrofolate: step 1/1.</text>
</comment>
<dbReference type="SUPFAM" id="SSF53328">
    <property type="entry name" value="Formyltransferase"/>
    <property type="match status" value="1"/>
</dbReference>